<evidence type="ECO:0000256" key="1">
    <source>
        <dbReference type="ARBA" id="ARBA00022723"/>
    </source>
</evidence>
<dbReference type="PRINTS" id="PR00387">
    <property type="entry name" value="PDIESTERASE1"/>
</dbReference>
<dbReference type="InterPro" id="IPR023088">
    <property type="entry name" value="PDEase"/>
</dbReference>
<evidence type="ECO:0000313" key="6">
    <source>
        <dbReference type="Proteomes" id="UP000784294"/>
    </source>
</evidence>
<comment type="caution">
    <text evidence="5">The sequence shown here is derived from an EMBL/GenBank/DDBJ whole genome shotgun (WGS) entry which is preliminary data.</text>
</comment>
<feature type="binding site" evidence="3">
    <location>
        <position position="17"/>
    </location>
    <ligand>
        <name>Zn(2+)</name>
        <dbReference type="ChEBI" id="CHEBI:29105"/>
        <label>1</label>
    </ligand>
</feature>
<evidence type="ECO:0000256" key="3">
    <source>
        <dbReference type="PIRSR" id="PIRSR623088-3"/>
    </source>
</evidence>
<evidence type="ECO:0000313" key="5">
    <source>
        <dbReference type="EMBL" id="VEL32427.1"/>
    </source>
</evidence>
<gene>
    <name evidence="5" type="ORF">PXEA_LOCUS25867</name>
</gene>
<dbReference type="InterPro" id="IPR036971">
    <property type="entry name" value="PDEase_catalytic_dom_sf"/>
</dbReference>
<dbReference type="GO" id="GO:0007165">
    <property type="term" value="P:signal transduction"/>
    <property type="evidence" value="ECO:0007669"/>
    <property type="project" value="InterPro"/>
</dbReference>
<dbReference type="Gene3D" id="1.10.1300.10">
    <property type="entry name" value="3'5'-cyclic nucleotide phosphodiesterase, catalytic domain"/>
    <property type="match status" value="1"/>
</dbReference>
<dbReference type="OrthoDB" id="189220at2759"/>
<dbReference type="AlphaFoldDB" id="A0A448XAS3"/>
<name>A0A448XAS3_9PLAT</name>
<sequence>MKNEHASKQALALKCADISNPCRKWEVYVSWVALVTEEFFRQGDREREYNLPIAPTMDRYATTKPKIQIGKFLFDR</sequence>
<proteinExistence type="predicted"/>
<protein>
    <recommendedName>
        <fullName evidence="4">PDEase domain-containing protein</fullName>
    </recommendedName>
</protein>
<dbReference type="InterPro" id="IPR002073">
    <property type="entry name" value="PDEase_catalytic_dom"/>
</dbReference>
<reference evidence="5" key="1">
    <citation type="submission" date="2018-11" db="EMBL/GenBank/DDBJ databases">
        <authorList>
            <consortium name="Pathogen Informatics"/>
        </authorList>
    </citation>
    <scope>NUCLEOTIDE SEQUENCE</scope>
</reference>
<keyword evidence="1 3" id="KW-0479">Metal-binding</keyword>
<dbReference type="PANTHER" id="PTHR11347">
    <property type="entry name" value="CYCLIC NUCLEOTIDE PHOSPHODIESTERASE"/>
    <property type="match status" value="1"/>
</dbReference>
<accession>A0A448XAS3</accession>
<dbReference type="GO" id="GO:0004114">
    <property type="term" value="F:3',5'-cyclic-nucleotide phosphodiesterase activity"/>
    <property type="evidence" value="ECO:0007669"/>
    <property type="project" value="InterPro"/>
</dbReference>
<feature type="domain" description="PDEase" evidence="4">
    <location>
        <begin position="1"/>
        <end position="76"/>
    </location>
</feature>
<dbReference type="Proteomes" id="UP000784294">
    <property type="component" value="Unassembled WGS sequence"/>
</dbReference>
<keyword evidence="2" id="KW-0378">Hydrolase</keyword>
<evidence type="ECO:0000256" key="2">
    <source>
        <dbReference type="ARBA" id="ARBA00022801"/>
    </source>
</evidence>
<organism evidence="5 6">
    <name type="scientific">Protopolystoma xenopodis</name>
    <dbReference type="NCBI Taxonomy" id="117903"/>
    <lineage>
        <taxon>Eukaryota</taxon>
        <taxon>Metazoa</taxon>
        <taxon>Spiralia</taxon>
        <taxon>Lophotrochozoa</taxon>
        <taxon>Platyhelminthes</taxon>
        <taxon>Monogenea</taxon>
        <taxon>Polyopisthocotylea</taxon>
        <taxon>Polystomatidea</taxon>
        <taxon>Polystomatidae</taxon>
        <taxon>Protopolystoma</taxon>
    </lineage>
</organism>
<evidence type="ECO:0000259" key="4">
    <source>
        <dbReference type="PROSITE" id="PS51845"/>
    </source>
</evidence>
<dbReference type="GO" id="GO:0046872">
    <property type="term" value="F:metal ion binding"/>
    <property type="evidence" value="ECO:0007669"/>
    <property type="project" value="UniProtKB-KW"/>
</dbReference>
<dbReference type="EMBL" id="CAAALY010244173">
    <property type="protein sequence ID" value="VEL32427.1"/>
    <property type="molecule type" value="Genomic_DNA"/>
</dbReference>
<keyword evidence="6" id="KW-1185">Reference proteome</keyword>
<dbReference type="SUPFAM" id="SSF109604">
    <property type="entry name" value="HD-domain/PDEase-like"/>
    <property type="match status" value="1"/>
</dbReference>
<dbReference type="Pfam" id="PF00233">
    <property type="entry name" value="PDEase_I"/>
    <property type="match status" value="1"/>
</dbReference>
<dbReference type="PROSITE" id="PS51845">
    <property type="entry name" value="PDEASE_I_2"/>
    <property type="match status" value="1"/>
</dbReference>